<evidence type="ECO:0000313" key="2">
    <source>
        <dbReference type="EMBL" id="MBF1415311.1"/>
    </source>
</evidence>
<dbReference type="Proteomes" id="UP000757461">
    <property type="component" value="Unassembled WGS sequence"/>
</dbReference>
<evidence type="ECO:0000313" key="3">
    <source>
        <dbReference type="Proteomes" id="UP000757461"/>
    </source>
</evidence>
<dbReference type="InterPro" id="IPR036390">
    <property type="entry name" value="WH_DNA-bd_sf"/>
</dbReference>
<dbReference type="SUPFAM" id="SSF51206">
    <property type="entry name" value="cAMP-binding domain-like"/>
    <property type="match status" value="1"/>
</dbReference>
<feature type="domain" description="Cyclic nucleotide-binding" evidence="1">
    <location>
        <begin position="13"/>
        <end position="119"/>
    </location>
</feature>
<evidence type="ECO:0000259" key="1">
    <source>
        <dbReference type="PROSITE" id="PS50042"/>
    </source>
</evidence>
<dbReference type="InterPro" id="IPR018490">
    <property type="entry name" value="cNMP-bd_dom_sf"/>
</dbReference>
<dbReference type="SUPFAM" id="SSF46785">
    <property type="entry name" value="Winged helix' DNA-binding domain"/>
    <property type="match status" value="1"/>
</dbReference>
<dbReference type="Pfam" id="PF00027">
    <property type="entry name" value="cNMP_binding"/>
    <property type="match status" value="1"/>
</dbReference>
<dbReference type="EMBL" id="JABZSQ010000121">
    <property type="protein sequence ID" value="MBF1415311.1"/>
    <property type="molecule type" value="Genomic_DNA"/>
</dbReference>
<dbReference type="RefSeq" id="WP_278546389.1">
    <property type="nucleotide sequence ID" value="NZ_CAUPFN010000018.1"/>
</dbReference>
<sequence length="220" mass="25251">MLQIYNKLLELPLFIGISNAELADIVGNTKFGFHKLSEGKILVKEDEKCEQLYFLVSGSLRVLSRADNHRYSIEEQLKAPAVIQPEHFFGLIQHHTKTFSAATACSLLSLDKTEVLRLMDESFIFRLNFLNTVSMQAQKGSHYPWRQQPTDIRDQFISFLRLRCMTQAGPKVLRIKMEDLGHELHQSRLNVSHMLNAMEAESQLTISRGIITIPLLENLR</sequence>
<dbReference type="Gene3D" id="2.60.120.10">
    <property type="entry name" value="Jelly Rolls"/>
    <property type="match status" value="1"/>
</dbReference>
<gene>
    <name evidence="2" type="ORF">HXN33_06995</name>
</gene>
<dbReference type="InterPro" id="IPR000595">
    <property type="entry name" value="cNMP-bd_dom"/>
</dbReference>
<reference evidence="2" key="1">
    <citation type="submission" date="2020-04" db="EMBL/GenBank/DDBJ databases">
        <title>Deep metagenomics examines the oral microbiome during advanced dental caries in children, revealing novel taxa and co-occurrences with host molecules.</title>
        <authorList>
            <person name="Baker J.L."/>
            <person name="Morton J.T."/>
            <person name="Dinis M."/>
            <person name="Alvarez R."/>
            <person name="Tran N.C."/>
            <person name="Knight R."/>
            <person name="Edlund A."/>
        </authorList>
    </citation>
    <scope>NUCLEOTIDE SEQUENCE</scope>
    <source>
        <strain evidence="2">JCVI_25_bin.9</strain>
    </source>
</reference>
<proteinExistence type="predicted"/>
<dbReference type="AlphaFoldDB" id="A0A930HYL1"/>
<name>A0A930HYL1_9BACT</name>
<dbReference type="PROSITE" id="PS50042">
    <property type="entry name" value="CNMP_BINDING_3"/>
    <property type="match status" value="1"/>
</dbReference>
<dbReference type="InterPro" id="IPR014710">
    <property type="entry name" value="RmlC-like_jellyroll"/>
</dbReference>
<protein>
    <submittedName>
        <fullName evidence="2">Cyclic nucleotide-binding domain-containing protein</fullName>
    </submittedName>
</protein>
<dbReference type="CDD" id="cd00038">
    <property type="entry name" value="CAP_ED"/>
    <property type="match status" value="1"/>
</dbReference>
<organism evidence="2 3">
    <name type="scientific">Prevotella histicola</name>
    <dbReference type="NCBI Taxonomy" id="470565"/>
    <lineage>
        <taxon>Bacteria</taxon>
        <taxon>Pseudomonadati</taxon>
        <taxon>Bacteroidota</taxon>
        <taxon>Bacteroidia</taxon>
        <taxon>Bacteroidales</taxon>
        <taxon>Prevotellaceae</taxon>
        <taxon>Prevotella</taxon>
    </lineage>
</organism>
<dbReference type="SMART" id="SM00100">
    <property type="entry name" value="cNMP"/>
    <property type="match status" value="1"/>
</dbReference>
<accession>A0A930HYL1</accession>
<comment type="caution">
    <text evidence="2">The sequence shown here is derived from an EMBL/GenBank/DDBJ whole genome shotgun (WGS) entry which is preliminary data.</text>
</comment>